<keyword evidence="8" id="KW-1185">Reference proteome</keyword>
<accession>A0A9W6SXB2</accession>
<dbReference type="Gene3D" id="3.90.550.10">
    <property type="entry name" value="Spore Coat Polysaccharide Biosynthesis Protein SpsA, Chain A"/>
    <property type="match status" value="1"/>
</dbReference>
<dbReference type="Pfam" id="PF01704">
    <property type="entry name" value="UDPGP"/>
    <property type="match status" value="1"/>
</dbReference>
<dbReference type="EMBL" id="BSXN01000599">
    <property type="protein sequence ID" value="GME69174.1"/>
    <property type="molecule type" value="Genomic_DNA"/>
</dbReference>
<dbReference type="AlphaFoldDB" id="A0A9W6SXB2"/>
<proteinExistence type="inferred from homology"/>
<keyword evidence="5" id="KW-0548">Nucleotidyltransferase</keyword>
<comment type="similarity">
    <text evidence="2">Belongs to the UDPGP type 1 family.</text>
</comment>
<dbReference type="InterPro" id="IPR002618">
    <property type="entry name" value="UDPGP_fam"/>
</dbReference>
<comment type="pathway">
    <text evidence="1">Nucleotide-sugar biosynthesis; UDP-N-acetyl-alpha-D-glucosamine biosynthesis; UDP-N-acetyl-alpha-D-glucosamine from N-acetyl-alpha-D-glucosamine 1-phosphate: step 1/1.</text>
</comment>
<sequence length="488" mass="55046">MTQPENIRDTFIRAGQEHIFQYWEELTQIEKSDFLSQLSKFPDPVAYINRVQEAIKYSAEISKSRSIEPLPSTSYDSTLDSNLETLQKWQGAGYDLIKNGKVGVILMAGGQGTRLGSSDPKGFYDVGLPSHKSLFQLQCERILKLQDLVSSYHSSNNNKDEPINSIPLYIMTSDPTRIATENYFKENNFFGLDSKNVIFFSQGTLPALSLNGDKFLLETKNKLVESPDGNGGLYRAILNNNLIEDFDKRGIKHIHMYCVDNVLVKVSDPLFLGYSALNEFDVATKVVRKRDASESVGLIVLDSDKNSPCVIEYSEISKGLSEKKDLDGKLSLRAANIVNHYYNVDFLKKSLIHWVNSKECLPYHIAKKKIGYFDSNENKFLKPTENNGIKMEQFIFDVFPTVKLSKFGCLEVERFEEFSPLKNAPGSQNDSPETCKSNLLKRSTKWLIDNGAILENENDLVEVLPSTSYAGEGLSDYKGVLLKNNQII</sequence>
<dbReference type="InterPro" id="IPR039741">
    <property type="entry name" value="UDP-sugar_pyrophosphorylase"/>
</dbReference>
<dbReference type="EC" id="2.7.7.23" evidence="3"/>
<dbReference type="CDD" id="cd04193">
    <property type="entry name" value="UDPGlcNAc_PPase"/>
    <property type="match status" value="1"/>
</dbReference>
<evidence type="ECO:0000256" key="2">
    <source>
        <dbReference type="ARBA" id="ARBA00010401"/>
    </source>
</evidence>
<reference evidence="7" key="1">
    <citation type="submission" date="2023-04" db="EMBL/GenBank/DDBJ databases">
        <title>Candida boidinii NBRC 10035.</title>
        <authorList>
            <person name="Ichikawa N."/>
            <person name="Sato H."/>
            <person name="Tonouchi N."/>
        </authorList>
    </citation>
    <scope>NUCLEOTIDE SEQUENCE</scope>
    <source>
        <strain evidence="7">NBRC 10035</strain>
    </source>
</reference>
<comment type="catalytic activity">
    <reaction evidence="6">
        <text>N-acetyl-alpha-D-glucosamine 1-phosphate + UTP + H(+) = UDP-N-acetyl-alpha-D-glucosamine + diphosphate</text>
        <dbReference type="Rhea" id="RHEA:13509"/>
        <dbReference type="ChEBI" id="CHEBI:15378"/>
        <dbReference type="ChEBI" id="CHEBI:33019"/>
        <dbReference type="ChEBI" id="CHEBI:46398"/>
        <dbReference type="ChEBI" id="CHEBI:57705"/>
        <dbReference type="ChEBI" id="CHEBI:57776"/>
        <dbReference type="EC" id="2.7.7.23"/>
    </reaction>
</comment>
<dbReference type="GO" id="GO:0003977">
    <property type="term" value="F:UDP-N-acetylglucosamine diphosphorylase activity"/>
    <property type="evidence" value="ECO:0007669"/>
    <property type="project" value="UniProtKB-EC"/>
</dbReference>
<dbReference type="PANTHER" id="PTHR11952">
    <property type="entry name" value="UDP- GLUCOSE PYROPHOSPHORYLASE"/>
    <property type="match status" value="1"/>
</dbReference>
<evidence type="ECO:0000256" key="3">
    <source>
        <dbReference type="ARBA" id="ARBA00012457"/>
    </source>
</evidence>
<dbReference type="InterPro" id="IPR029044">
    <property type="entry name" value="Nucleotide-diphossugar_trans"/>
</dbReference>
<dbReference type="Proteomes" id="UP001165120">
    <property type="component" value="Unassembled WGS sequence"/>
</dbReference>
<protein>
    <recommendedName>
        <fullName evidence="3">UDP-N-acetylglucosamine diphosphorylase</fullName>
        <ecNumber evidence="3">2.7.7.23</ecNumber>
    </recommendedName>
</protein>
<evidence type="ECO:0000256" key="1">
    <source>
        <dbReference type="ARBA" id="ARBA00005208"/>
    </source>
</evidence>
<gene>
    <name evidence="7" type="ORF">Cboi02_000212700</name>
</gene>
<evidence type="ECO:0000313" key="8">
    <source>
        <dbReference type="Proteomes" id="UP001165120"/>
    </source>
</evidence>
<evidence type="ECO:0000256" key="5">
    <source>
        <dbReference type="ARBA" id="ARBA00022695"/>
    </source>
</evidence>
<evidence type="ECO:0000256" key="6">
    <source>
        <dbReference type="ARBA" id="ARBA00048493"/>
    </source>
</evidence>
<comment type="caution">
    <text evidence="7">The sequence shown here is derived from an EMBL/GenBank/DDBJ whole genome shotgun (WGS) entry which is preliminary data.</text>
</comment>
<dbReference type="PANTHER" id="PTHR11952:SF2">
    <property type="entry name" value="LD24639P"/>
    <property type="match status" value="1"/>
</dbReference>
<keyword evidence="4" id="KW-0808">Transferase</keyword>
<evidence type="ECO:0000256" key="4">
    <source>
        <dbReference type="ARBA" id="ARBA00022679"/>
    </source>
</evidence>
<name>A0A9W6SXB2_CANBO</name>
<dbReference type="SUPFAM" id="SSF53448">
    <property type="entry name" value="Nucleotide-diphospho-sugar transferases"/>
    <property type="match status" value="1"/>
</dbReference>
<evidence type="ECO:0000313" key="7">
    <source>
        <dbReference type="EMBL" id="GME69174.1"/>
    </source>
</evidence>
<organism evidence="7 8">
    <name type="scientific">Candida boidinii</name>
    <name type="common">Yeast</name>
    <dbReference type="NCBI Taxonomy" id="5477"/>
    <lineage>
        <taxon>Eukaryota</taxon>
        <taxon>Fungi</taxon>
        <taxon>Dikarya</taxon>
        <taxon>Ascomycota</taxon>
        <taxon>Saccharomycotina</taxon>
        <taxon>Pichiomycetes</taxon>
        <taxon>Pichiales</taxon>
        <taxon>Pichiaceae</taxon>
        <taxon>Ogataea</taxon>
        <taxon>Ogataea/Candida clade</taxon>
    </lineage>
</organism>
<dbReference type="GO" id="GO:0006048">
    <property type="term" value="P:UDP-N-acetylglucosamine biosynthetic process"/>
    <property type="evidence" value="ECO:0007669"/>
    <property type="project" value="TreeGrafter"/>
</dbReference>